<gene>
    <name evidence="2" type="ORF">SNEC2469_LOCUS35367</name>
</gene>
<sequence length="140" mass="15456">MVSSFSSAGGSKARLEGRDFARSEPDVEGEMNELDKEPSAEEEVMASSIDVEALERKAAERAEERFTFGEATLADLKLLGRKKRKFLPCKDSFGFTFCEGIAEDFMVCHMCLQVHGSINEPETLTCKASSESDLVVRSFS</sequence>
<comment type="caution">
    <text evidence="2">The sequence shown here is derived from an EMBL/GenBank/DDBJ whole genome shotgun (WGS) entry which is preliminary data.</text>
</comment>
<feature type="compositionally biased region" description="Basic and acidic residues" evidence="1">
    <location>
        <begin position="13"/>
        <end position="25"/>
    </location>
</feature>
<evidence type="ECO:0000256" key="1">
    <source>
        <dbReference type="SAM" id="MobiDB-lite"/>
    </source>
</evidence>
<dbReference type="Proteomes" id="UP000601435">
    <property type="component" value="Unassembled WGS sequence"/>
</dbReference>
<evidence type="ECO:0000313" key="3">
    <source>
        <dbReference type="Proteomes" id="UP000601435"/>
    </source>
</evidence>
<dbReference type="EMBL" id="CAJNJA010102029">
    <property type="protein sequence ID" value="CAE7944564.1"/>
    <property type="molecule type" value="Genomic_DNA"/>
</dbReference>
<organism evidence="2 3">
    <name type="scientific">Symbiodinium necroappetens</name>
    <dbReference type="NCBI Taxonomy" id="1628268"/>
    <lineage>
        <taxon>Eukaryota</taxon>
        <taxon>Sar</taxon>
        <taxon>Alveolata</taxon>
        <taxon>Dinophyceae</taxon>
        <taxon>Suessiales</taxon>
        <taxon>Symbiodiniaceae</taxon>
        <taxon>Symbiodinium</taxon>
    </lineage>
</organism>
<keyword evidence="3" id="KW-1185">Reference proteome</keyword>
<reference evidence="2" key="1">
    <citation type="submission" date="2021-02" db="EMBL/GenBank/DDBJ databases">
        <authorList>
            <person name="Dougan E. K."/>
            <person name="Rhodes N."/>
            <person name="Thang M."/>
            <person name="Chan C."/>
        </authorList>
    </citation>
    <scope>NUCLEOTIDE SEQUENCE</scope>
</reference>
<protein>
    <submittedName>
        <fullName evidence="2">Uncharacterized protein</fullName>
    </submittedName>
</protein>
<evidence type="ECO:0000313" key="2">
    <source>
        <dbReference type="EMBL" id="CAE7944564.1"/>
    </source>
</evidence>
<dbReference type="OrthoDB" id="432091at2759"/>
<dbReference type="AlphaFoldDB" id="A0A813CNV8"/>
<feature type="region of interest" description="Disordered" evidence="1">
    <location>
        <begin position="1"/>
        <end position="44"/>
    </location>
</feature>
<accession>A0A813CNV8</accession>
<proteinExistence type="predicted"/>
<name>A0A813CNV8_9DINO</name>